<evidence type="ECO:0000256" key="1">
    <source>
        <dbReference type="SAM" id="MobiDB-lite"/>
    </source>
</evidence>
<evidence type="ECO:0000313" key="3">
    <source>
        <dbReference type="Proteomes" id="UP000326396"/>
    </source>
</evidence>
<dbReference type="Proteomes" id="UP000326396">
    <property type="component" value="Linkage Group LG5"/>
</dbReference>
<keyword evidence="3" id="KW-1185">Reference proteome</keyword>
<reference evidence="2 3" key="1">
    <citation type="submission" date="2019-05" db="EMBL/GenBank/DDBJ databases">
        <title>Mikania micrantha, genome provides insights into the molecular mechanism of rapid growth.</title>
        <authorList>
            <person name="Liu B."/>
        </authorList>
    </citation>
    <scope>NUCLEOTIDE SEQUENCE [LARGE SCALE GENOMIC DNA]</scope>
    <source>
        <strain evidence="2">NLD-2019</strain>
        <tissue evidence="2">Leaf</tissue>
    </source>
</reference>
<organism evidence="2 3">
    <name type="scientific">Mikania micrantha</name>
    <name type="common">bitter vine</name>
    <dbReference type="NCBI Taxonomy" id="192012"/>
    <lineage>
        <taxon>Eukaryota</taxon>
        <taxon>Viridiplantae</taxon>
        <taxon>Streptophyta</taxon>
        <taxon>Embryophyta</taxon>
        <taxon>Tracheophyta</taxon>
        <taxon>Spermatophyta</taxon>
        <taxon>Magnoliopsida</taxon>
        <taxon>eudicotyledons</taxon>
        <taxon>Gunneridae</taxon>
        <taxon>Pentapetalae</taxon>
        <taxon>asterids</taxon>
        <taxon>campanulids</taxon>
        <taxon>Asterales</taxon>
        <taxon>Asteraceae</taxon>
        <taxon>Asteroideae</taxon>
        <taxon>Heliantheae alliance</taxon>
        <taxon>Eupatorieae</taxon>
        <taxon>Mikania</taxon>
    </lineage>
</organism>
<protein>
    <submittedName>
        <fullName evidence="2">Uncharacterized protein</fullName>
    </submittedName>
</protein>
<sequence length="109" mass="12275">MKLGLLGSTETHGGTRWAPNWASRYAKPRRENLNSPKSIAIRDDRSSSTIAIRALEGLRQTRSIIYHLERFGTAVEAIPEVLEAIHLCSIDIQTPRRPLRSISYAYNDA</sequence>
<evidence type="ECO:0000313" key="2">
    <source>
        <dbReference type="EMBL" id="KAD3640776.1"/>
    </source>
</evidence>
<dbReference type="AlphaFoldDB" id="A0A5N6ML15"/>
<feature type="region of interest" description="Disordered" evidence="1">
    <location>
        <begin position="1"/>
        <end position="20"/>
    </location>
</feature>
<gene>
    <name evidence="2" type="ORF">E3N88_29999</name>
</gene>
<comment type="caution">
    <text evidence="2">The sequence shown here is derived from an EMBL/GenBank/DDBJ whole genome shotgun (WGS) entry which is preliminary data.</text>
</comment>
<dbReference type="EMBL" id="SZYD01000015">
    <property type="protein sequence ID" value="KAD3640776.1"/>
    <property type="molecule type" value="Genomic_DNA"/>
</dbReference>
<accession>A0A5N6ML15</accession>
<proteinExistence type="predicted"/>
<name>A0A5N6ML15_9ASTR</name>